<dbReference type="PANTHER" id="PTHR32096">
    <property type="entry name" value="WRKY TRANSCRIPTION FACTOR 30-RELATED-RELATED"/>
    <property type="match status" value="1"/>
</dbReference>
<keyword evidence="2" id="KW-0805">Transcription regulation</keyword>
<comment type="subcellular location">
    <subcellularLocation>
        <location evidence="1">Nucleus</location>
    </subcellularLocation>
</comment>
<feature type="region of interest" description="Disordered" evidence="6">
    <location>
        <begin position="329"/>
        <end position="352"/>
    </location>
</feature>
<feature type="region of interest" description="Disordered" evidence="6">
    <location>
        <begin position="141"/>
        <end position="188"/>
    </location>
</feature>
<protein>
    <recommendedName>
        <fullName evidence="7">WRKY domain-containing protein</fullName>
    </recommendedName>
</protein>
<evidence type="ECO:0000313" key="8">
    <source>
        <dbReference type="EMBL" id="KNC46367.1"/>
    </source>
</evidence>
<evidence type="ECO:0000256" key="3">
    <source>
        <dbReference type="ARBA" id="ARBA00023125"/>
    </source>
</evidence>
<evidence type="ECO:0000256" key="5">
    <source>
        <dbReference type="ARBA" id="ARBA00023242"/>
    </source>
</evidence>
<dbReference type="AlphaFoldDB" id="A0A0L0D257"/>
<dbReference type="OrthoDB" id="1915472at2759"/>
<dbReference type="SMART" id="SM00774">
    <property type="entry name" value="WRKY"/>
    <property type="match status" value="1"/>
</dbReference>
<reference evidence="8 9" key="1">
    <citation type="submission" date="2010-05" db="EMBL/GenBank/DDBJ databases">
        <title>The Genome Sequence of Thecamonas trahens ATCC 50062.</title>
        <authorList>
            <consortium name="The Broad Institute Genome Sequencing Platform"/>
            <person name="Russ C."/>
            <person name="Cuomo C."/>
            <person name="Shea T."/>
            <person name="Young S.K."/>
            <person name="Zeng Q."/>
            <person name="Koehrsen M."/>
            <person name="Haas B."/>
            <person name="Borodovsky M."/>
            <person name="Guigo R."/>
            <person name="Alvarado L."/>
            <person name="Berlin A."/>
            <person name="Bochicchio J."/>
            <person name="Borenstein D."/>
            <person name="Chapman S."/>
            <person name="Chen Z."/>
            <person name="Freedman E."/>
            <person name="Gellesch M."/>
            <person name="Goldberg J."/>
            <person name="Griggs A."/>
            <person name="Gujja S."/>
            <person name="Heilman E."/>
            <person name="Heiman D."/>
            <person name="Hepburn T."/>
            <person name="Howarth C."/>
            <person name="Jen D."/>
            <person name="Larson L."/>
            <person name="Mehta T."/>
            <person name="Park D."/>
            <person name="Pearson M."/>
            <person name="Roberts A."/>
            <person name="Saif S."/>
            <person name="Shenoy N."/>
            <person name="Sisk P."/>
            <person name="Stolte C."/>
            <person name="Sykes S."/>
            <person name="Thomson T."/>
            <person name="Walk T."/>
            <person name="White J."/>
            <person name="Yandava C."/>
            <person name="Burger G."/>
            <person name="Gray M.W."/>
            <person name="Holland P.W.H."/>
            <person name="King N."/>
            <person name="Lang F.B.F."/>
            <person name="Roger A.J."/>
            <person name="Ruiz-Trillo I."/>
            <person name="Lander E."/>
            <person name="Nusbaum C."/>
        </authorList>
    </citation>
    <scope>NUCLEOTIDE SEQUENCE [LARGE SCALE GENOMIC DNA]</scope>
    <source>
        <strain evidence="8 9">ATCC 50062</strain>
    </source>
</reference>
<dbReference type="InterPro" id="IPR044810">
    <property type="entry name" value="WRKY_plant"/>
</dbReference>
<dbReference type="GO" id="GO:0005634">
    <property type="term" value="C:nucleus"/>
    <property type="evidence" value="ECO:0007669"/>
    <property type="project" value="UniProtKB-SubCell"/>
</dbReference>
<feature type="domain" description="WRKY" evidence="7">
    <location>
        <begin position="91"/>
        <end position="149"/>
    </location>
</feature>
<dbReference type="EMBL" id="GL349442">
    <property type="protein sequence ID" value="KNC46367.1"/>
    <property type="molecule type" value="Genomic_DNA"/>
</dbReference>
<dbReference type="PROSITE" id="PS50811">
    <property type="entry name" value="WRKY"/>
    <property type="match status" value="1"/>
</dbReference>
<dbReference type="GO" id="GO:0003700">
    <property type="term" value="F:DNA-binding transcription factor activity"/>
    <property type="evidence" value="ECO:0007669"/>
    <property type="project" value="InterPro"/>
</dbReference>
<dbReference type="InterPro" id="IPR003657">
    <property type="entry name" value="WRKY_dom"/>
</dbReference>
<evidence type="ECO:0000313" key="9">
    <source>
        <dbReference type="Proteomes" id="UP000054408"/>
    </source>
</evidence>
<evidence type="ECO:0000256" key="2">
    <source>
        <dbReference type="ARBA" id="ARBA00023015"/>
    </source>
</evidence>
<dbReference type="Pfam" id="PF03106">
    <property type="entry name" value="WRKY"/>
    <property type="match status" value="1"/>
</dbReference>
<dbReference type="RefSeq" id="XP_013760660.1">
    <property type="nucleotide sequence ID" value="XM_013905206.1"/>
</dbReference>
<keyword evidence="5" id="KW-0539">Nucleus</keyword>
<dbReference type="GO" id="GO:0000976">
    <property type="term" value="F:transcription cis-regulatory region binding"/>
    <property type="evidence" value="ECO:0007669"/>
    <property type="project" value="TreeGrafter"/>
</dbReference>
<evidence type="ECO:0000256" key="6">
    <source>
        <dbReference type="SAM" id="MobiDB-lite"/>
    </source>
</evidence>
<dbReference type="Proteomes" id="UP000054408">
    <property type="component" value="Unassembled WGS sequence"/>
</dbReference>
<dbReference type="SUPFAM" id="SSF118290">
    <property type="entry name" value="WRKY DNA-binding domain"/>
    <property type="match status" value="1"/>
</dbReference>
<accession>A0A0L0D257</accession>
<dbReference type="PANTHER" id="PTHR32096:SF80">
    <property type="entry name" value="WRKY TRANSCRIPTION FACTOR 27-RELATED"/>
    <property type="match status" value="1"/>
</dbReference>
<proteinExistence type="predicted"/>
<sequence length="352" mass="37183">MGTTASIVAATHPPGPVVLALPPPVVVSGPRLVFDIVRNNWIPPVVTQPAKDAASPTRHSSGGKEEVREEETGGGGDDGEKAGDGTAQHYWRKYGEKTVTSRPYPRSYYRCTHPGCPAKKTVDVLSRSPAGENLEVVEKHRGEHTHPPTTLADRLARTRRPSRFDMPSADNEAAESAPGSNPLAASPGDLPPAAAAAAWSGSAAAARLETAAAALERMIRSMVAQYLANSTSDGYGWKPVALQMLLDAADAPFLRSALTDALAAPAPPSHSPQRFFANVVARTLPPLEFVCASSTAETACPASKTARWRLRISGALEASAVVVDVSYARHHSHPAPPTRASGPSRKRKEPPM</sequence>
<evidence type="ECO:0000259" key="7">
    <source>
        <dbReference type="PROSITE" id="PS50811"/>
    </source>
</evidence>
<gene>
    <name evidence="8" type="ORF">AMSG_02819</name>
</gene>
<feature type="region of interest" description="Disordered" evidence="6">
    <location>
        <begin position="47"/>
        <end position="86"/>
    </location>
</feature>
<dbReference type="InterPro" id="IPR036576">
    <property type="entry name" value="WRKY_dom_sf"/>
</dbReference>
<dbReference type="eggNOG" id="ENOG502QS6E">
    <property type="taxonomic scope" value="Eukaryota"/>
</dbReference>
<dbReference type="GeneID" id="25562471"/>
<organism evidence="8 9">
    <name type="scientific">Thecamonas trahens ATCC 50062</name>
    <dbReference type="NCBI Taxonomy" id="461836"/>
    <lineage>
        <taxon>Eukaryota</taxon>
        <taxon>Apusozoa</taxon>
        <taxon>Apusomonadida</taxon>
        <taxon>Apusomonadidae</taxon>
        <taxon>Thecamonas</taxon>
    </lineage>
</organism>
<feature type="compositionally biased region" description="Basic and acidic residues" evidence="6">
    <location>
        <begin position="62"/>
        <end position="71"/>
    </location>
</feature>
<name>A0A0L0D257_THETB</name>
<keyword evidence="4" id="KW-0804">Transcription</keyword>
<evidence type="ECO:0000256" key="4">
    <source>
        <dbReference type="ARBA" id="ARBA00023163"/>
    </source>
</evidence>
<keyword evidence="3" id="KW-0238">DNA-binding</keyword>
<keyword evidence="9" id="KW-1185">Reference proteome</keyword>
<dbReference type="Gene3D" id="2.20.25.80">
    <property type="entry name" value="WRKY domain"/>
    <property type="match status" value="1"/>
</dbReference>
<evidence type="ECO:0000256" key="1">
    <source>
        <dbReference type="ARBA" id="ARBA00004123"/>
    </source>
</evidence>